<gene>
    <name evidence="2" type="ORF">CKO28_03275</name>
</gene>
<dbReference type="EMBL" id="NRRL01000003">
    <property type="protein sequence ID" value="MBK1667066.1"/>
    <property type="molecule type" value="Genomic_DNA"/>
</dbReference>
<dbReference type="InterPro" id="IPR045517">
    <property type="entry name" value="Glyoxalase_8"/>
</dbReference>
<name>A0ABS1D9H0_9PROT</name>
<dbReference type="RefSeq" id="WP_200339127.1">
    <property type="nucleotide sequence ID" value="NZ_NRRL01000003.1"/>
</dbReference>
<reference evidence="2 3" key="1">
    <citation type="journal article" date="2020" name="Microorganisms">
        <title>Osmotic Adaptation and Compatible Solute Biosynthesis of Phototrophic Bacteria as Revealed from Genome Analyses.</title>
        <authorList>
            <person name="Imhoff J.F."/>
            <person name="Rahn T."/>
            <person name="Kunzel S."/>
            <person name="Keller A."/>
            <person name="Neulinger S.C."/>
        </authorList>
    </citation>
    <scope>NUCLEOTIDE SEQUENCE [LARGE SCALE GENOMIC DNA]</scope>
    <source>
        <strain evidence="2 3">DSM 9895</strain>
    </source>
</reference>
<accession>A0ABS1D9H0</accession>
<organism evidence="2 3">
    <name type="scientific">Rhodovibrio sodomensis</name>
    <dbReference type="NCBI Taxonomy" id="1088"/>
    <lineage>
        <taxon>Bacteria</taxon>
        <taxon>Pseudomonadati</taxon>
        <taxon>Pseudomonadota</taxon>
        <taxon>Alphaproteobacteria</taxon>
        <taxon>Rhodospirillales</taxon>
        <taxon>Rhodovibrionaceae</taxon>
        <taxon>Rhodovibrio</taxon>
    </lineage>
</organism>
<proteinExistence type="predicted"/>
<dbReference type="Proteomes" id="UP001296873">
    <property type="component" value="Unassembled WGS sequence"/>
</dbReference>
<evidence type="ECO:0000313" key="3">
    <source>
        <dbReference type="Proteomes" id="UP001296873"/>
    </source>
</evidence>
<comment type="caution">
    <text evidence="2">The sequence shown here is derived from an EMBL/GenBank/DDBJ whole genome shotgun (WGS) entry which is preliminary data.</text>
</comment>
<keyword evidence="3" id="KW-1185">Reference proteome</keyword>
<feature type="domain" description="Glyoxalase-related protein" evidence="1">
    <location>
        <begin position="7"/>
        <end position="82"/>
    </location>
</feature>
<evidence type="ECO:0000259" key="1">
    <source>
        <dbReference type="Pfam" id="PF20066"/>
    </source>
</evidence>
<dbReference type="Pfam" id="PF20066">
    <property type="entry name" value="Glyoxalase_8"/>
    <property type="match status" value="1"/>
</dbReference>
<sequence length="298" mass="33149">MRAISPESVRQAAKDLRARHRDLTNQDLKHTQALEMVAVTLGYANRHAMMAALSPATIPESPVYVGHGSGTAMGHEIQAAVARGLRDWLKLPHAPNIDLDLKPERLMMDYAVLARGPEPDQLFVALIRHNDAPFDFFEDGDDGDLISGRDFASEDAYKAFLDERLETGRLALPVQRYSHGLDHYSIQGSQSYPDMRFDVASCTHLYLPPDEIADQHKNGELSYDELVAYANRVLNRYSMYVNGDNWMITPRLYQITPEAQVTFLEEDGAADVVGEDEVPNVIADMLGQSEPAAPLARG</sequence>
<protein>
    <recommendedName>
        <fullName evidence="1">Glyoxalase-related protein domain-containing protein</fullName>
    </recommendedName>
</protein>
<evidence type="ECO:0000313" key="2">
    <source>
        <dbReference type="EMBL" id="MBK1667066.1"/>
    </source>
</evidence>